<dbReference type="CDD" id="cd00067">
    <property type="entry name" value="GAL4"/>
    <property type="match status" value="1"/>
</dbReference>
<dbReference type="GO" id="GO:0000981">
    <property type="term" value="F:DNA-binding transcription factor activity, RNA polymerase II-specific"/>
    <property type="evidence" value="ECO:0007669"/>
    <property type="project" value="InterPro"/>
</dbReference>
<dbReference type="SUPFAM" id="SSF57667">
    <property type="entry name" value="beta-beta-alpha zinc fingers"/>
    <property type="match status" value="1"/>
</dbReference>
<keyword evidence="11" id="KW-1185">Reference proteome</keyword>
<dbReference type="GO" id="GO:0006351">
    <property type="term" value="P:DNA-templated transcription"/>
    <property type="evidence" value="ECO:0007669"/>
    <property type="project" value="InterPro"/>
</dbReference>
<comment type="caution">
    <text evidence="10">The sequence shown here is derived from an EMBL/GenBank/DDBJ whole genome shotgun (WGS) entry which is preliminary data.</text>
</comment>
<dbReference type="AlphaFoldDB" id="A0A9P3GNS0"/>
<evidence type="ECO:0000313" key="10">
    <source>
        <dbReference type="EMBL" id="GJE96754.1"/>
    </source>
</evidence>
<dbReference type="Pfam" id="PF04082">
    <property type="entry name" value="Fungal_trans"/>
    <property type="match status" value="1"/>
</dbReference>
<dbReference type="PROSITE" id="PS50048">
    <property type="entry name" value="ZN2_CY6_FUNGAL_2"/>
    <property type="match status" value="1"/>
</dbReference>
<dbReference type="InterPro" id="IPR036236">
    <property type="entry name" value="Znf_C2H2_sf"/>
</dbReference>
<name>A0A9P3GNS0_9APHY</name>
<evidence type="ECO:0000259" key="9">
    <source>
        <dbReference type="PROSITE" id="PS50157"/>
    </source>
</evidence>
<dbReference type="Proteomes" id="UP000703269">
    <property type="component" value="Unassembled WGS sequence"/>
</dbReference>
<dbReference type="PANTHER" id="PTHR47660:SF2">
    <property type="entry name" value="TRANSCRIPTION FACTOR WITH C2H2 AND ZN(2)-CYS(6) DNA BINDING DOMAIN (EUROFUNG)"/>
    <property type="match status" value="1"/>
</dbReference>
<dbReference type="InterPro" id="IPR001138">
    <property type="entry name" value="Zn2Cys6_DnaBD"/>
</dbReference>
<feature type="compositionally biased region" description="Low complexity" evidence="7">
    <location>
        <begin position="283"/>
        <end position="297"/>
    </location>
</feature>
<keyword evidence="4" id="KW-0804">Transcription</keyword>
<keyword evidence="6" id="KW-0863">Zinc-finger</keyword>
<keyword evidence="5" id="KW-0539">Nucleus</keyword>
<keyword evidence="2" id="KW-0862">Zinc</keyword>
<feature type="domain" description="C2H2-type" evidence="9">
    <location>
        <begin position="178"/>
        <end position="205"/>
    </location>
</feature>
<proteinExistence type="predicted"/>
<dbReference type="PANTHER" id="PTHR47660">
    <property type="entry name" value="TRANSCRIPTION FACTOR WITH C2H2 AND ZN(2)-CYS(6) DNA BINDING DOMAIN (EUROFUNG)-RELATED-RELATED"/>
    <property type="match status" value="1"/>
</dbReference>
<dbReference type="Gene3D" id="3.30.160.60">
    <property type="entry name" value="Classic Zinc Finger"/>
    <property type="match status" value="1"/>
</dbReference>
<gene>
    <name evidence="10" type="ORF">PsYK624_129600</name>
</gene>
<dbReference type="SUPFAM" id="SSF57701">
    <property type="entry name" value="Zn2/Cys6 DNA-binding domain"/>
    <property type="match status" value="1"/>
</dbReference>
<evidence type="ECO:0000259" key="8">
    <source>
        <dbReference type="PROSITE" id="PS50048"/>
    </source>
</evidence>
<dbReference type="InterPro" id="IPR036864">
    <property type="entry name" value="Zn2-C6_fun-type_DNA-bd_sf"/>
</dbReference>
<evidence type="ECO:0000256" key="5">
    <source>
        <dbReference type="ARBA" id="ARBA00023242"/>
    </source>
</evidence>
<keyword evidence="1" id="KW-0479">Metal-binding</keyword>
<dbReference type="EMBL" id="BPQB01000063">
    <property type="protein sequence ID" value="GJE96754.1"/>
    <property type="molecule type" value="Genomic_DNA"/>
</dbReference>
<feature type="region of interest" description="Disordered" evidence="7">
    <location>
        <begin position="276"/>
        <end position="320"/>
    </location>
</feature>
<dbReference type="SMART" id="SM00066">
    <property type="entry name" value="GAL4"/>
    <property type="match status" value="1"/>
</dbReference>
<reference evidence="10 11" key="1">
    <citation type="submission" date="2021-08" db="EMBL/GenBank/DDBJ databases">
        <title>Draft Genome Sequence of Phanerochaete sordida strain YK-624.</title>
        <authorList>
            <person name="Mori T."/>
            <person name="Dohra H."/>
            <person name="Suzuki T."/>
            <person name="Kawagishi H."/>
            <person name="Hirai H."/>
        </authorList>
    </citation>
    <scope>NUCLEOTIDE SEQUENCE [LARGE SCALE GENOMIC DNA]</scope>
    <source>
        <strain evidence="10 11">YK-624</strain>
    </source>
</reference>
<dbReference type="PROSITE" id="PS50157">
    <property type="entry name" value="ZINC_FINGER_C2H2_2"/>
    <property type="match status" value="2"/>
</dbReference>
<organism evidence="10 11">
    <name type="scientific">Phanerochaete sordida</name>
    <dbReference type="NCBI Taxonomy" id="48140"/>
    <lineage>
        <taxon>Eukaryota</taxon>
        <taxon>Fungi</taxon>
        <taxon>Dikarya</taxon>
        <taxon>Basidiomycota</taxon>
        <taxon>Agaricomycotina</taxon>
        <taxon>Agaricomycetes</taxon>
        <taxon>Polyporales</taxon>
        <taxon>Phanerochaetaceae</taxon>
        <taxon>Phanerochaete</taxon>
    </lineage>
</organism>
<feature type="domain" description="C2H2-type" evidence="9">
    <location>
        <begin position="206"/>
        <end position="226"/>
    </location>
</feature>
<evidence type="ECO:0000313" key="11">
    <source>
        <dbReference type="Proteomes" id="UP000703269"/>
    </source>
</evidence>
<dbReference type="Gene3D" id="4.10.240.10">
    <property type="entry name" value="Zn(2)-C6 fungal-type DNA-binding domain"/>
    <property type="match status" value="1"/>
</dbReference>
<sequence>MAPIKLQAAAEPQDRNGPDFEDFGGDDMAWSTVEENDSDVTIQSTCSPSLEGPLASLARHVFESCAADLVVVHDNTWNTPFRLRRQDGILVASSVGPSDEDCHLSSNRSDSACRLSELNSLEQPMFSNKSKAPGPSRSVKAAPMAETIDGELVELNKAETVSRVRSHWPNKPIIPQSHSCHLCSARFTRPTHLHRHLRTHANSRGDKCDICGKEFSRSDYLARHKRSCGDPTLANRSRRKSCQACADGKTKCDLQQPCSRCKARGCECTYLRRPSVKSEKDPSSSPNPMSSNSPESSAQGHLDDDSFRPKYELTPPPPFAVPEVQHGTFLDSFPAAEFAVPAAPAFLGSLPADLSKISSSSTWQGVRDFNQDYPSSYASSSYASTSHAPTLSGYFESTNGVSSSYYSIGGTSFAQDANKVKNELNALFSAELFDRFFHDYLAEDPKQNTQQFSSPTDMFASPFDVDNSSQFPFATKPRPESQPFMGSVIPELDKEFLNQLCTVPGPASFPPFAMDMQQPNPQHLAQPQVQPPLAGPPANAAAPYPSELQQYMHLFYQMFLYQMPVMHIATFTIEGKPRILLSAMQACGALYVKTAAASQFIDHTLKSAREQLMQEFAKKSSSTAEQMHLVLAVVLLQTIGLFHQRPDQRTQSNFYHPMLVSMIRQSELVQKVTSWQPSAITERTNIDMAWREWAFHETTKRALLLTYLHDTCHCIYFTQRPYFFRDEMTVPLPCEDGLWRANSPSEWYALLQLSSEYGTQEQRFRPHGLQDALMLFADTSNDDTSPPLLLTPFAHFVLSHAILRKLFEDCIERPSTGGAEESEPTPESLSVQYMLHKWLQSWVASPDTPHYSDAEEPRFLFDALPFYWIAQVALLAYQESLPPFTTAAHAAGEALGEAKFRLIKEWLRHIRQFLRKGEQGPTLFWDELHKIRRRSQNKDLYSETEDFGAVSDDSEGPGGLRGFFAGET</sequence>
<evidence type="ECO:0000256" key="3">
    <source>
        <dbReference type="ARBA" id="ARBA00023015"/>
    </source>
</evidence>
<dbReference type="Pfam" id="PF00172">
    <property type="entry name" value="Zn_clus"/>
    <property type="match status" value="1"/>
</dbReference>
<evidence type="ECO:0000256" key="6">
    <source>
        <dbReference type="PROSITE-ProRule" id="PRU00042"/>
    </source>
</evidence>
<dbReference type="InterPro" id="IPR013087">
    <property type="entry name" value="Znf_C2H2_type"/>
</dbReference>
<evidence type="ECO:0000256" key="7">
    <source>
        <dbReference type="SAM" id="MobiDB-lite"/>
    </source>
</evidence>
<dbReference type="CDD" id="cd12148">
    <property type="entry name" value="fungal_TF_MHR"/>
    <property type="match status" value="1"/>
</dbReference>
<dbReference type="OrthoDB" id="1405595at2759"/>
<evidence type="ECO:0000256" key="2">
    <source>
        <dbReference type="ARBA" id="ARBA00022833"/>
    </source>
</evidence>
<feature type="domain" description="Zn(2)-C6 fungal-type" evidence="8">
    <location>
        <begin position="241"/>
        <end position="270"/>
    </location>
</feature>
<feature type="compositionally biased region" description="Basic and acidic residues" evidence="7">
    <location>
        <begin position="301"/>
        <end position="311"/>
    </location>
</feature>
<dbReference type="PROSITE" id="PS00463">
    <property type="entry name" value="ZN2_CY6_FUNGAL_1"/>
    <property type="match status" value="1"/>
</dbReference>
<dbReference type="GO" id="GO:0003677">
    <property type="term" value="F:DNA binding"/>
    <property type="evidence" value="ECO:0007669"/>
    <property type="project" value="InterPro"/>
</dbReference>
<dbReference type="GO" id="GO:0008270">
    <property type="term" value="F:zinc ion binding"/>
    <property type="evidence" value="ECO:0007669"/>
    <property type="project" value="UniProtKB-KW"/>
</dbReference>
<protein>
    <submittedName>
        <fullName evidence="10">Fungal-specific transcription factor domain-containing protein</fullName>
    </submittedName>
</protein>
<dbReference type="InterPro" id="IPR007219">
    <property type="entry name" value="XnlR_reg_dom"/>
</dbReference>
<evidence type="ECO:0000256" key="4">
    <source>
        <dbReference type="ARBA" id="ARBA00023163"/>
    </source>
</evidence>
<dbReference type="PROSITE" id="PS00028">
    <property type="entry name" value="ZINC_FINGER_C2H2_1"/>
    <property type="match status" value="1"/>
</dbReference>
<feature type="region of interest" description="Disordered" evidence="7">
    <location>
        <begin position="1"/>
        <end position="24"/>
    </location>
</feature>
<evidence type="ECO:0000256" key="1">
    <source>
        <dbReference type="ARBA" id="ARBA00022723"/>
    </source>
</evidence>
<dbReference type="Pfam" id="PF00096">
    <property type="entry name" value="zf-C2H2"/>
    <property type="match status" value="1"/>
</dbReference>
<keyword evidence="3" id="KW-0805">Transcription regulation</keyword>
<accession>A0A9P3GNS0</accession>